<dbReference type="PANTHER" id="PTHR34822:SF1">
    <property type="entry name" value="GRPB FAMILY PROTEIN"/>
    <property type="match status" value="1"/>
</dbReference>
<dbReference type="EMBL" id="WUQX01000003">
    <property type="protein sequence ID" value="MXP79098.1"/>
    <property type="molecule type" value="Genomic_DNA"/>
</dbReference>
<gene>
    <name evidence="1" type="ORF">GN277_28480</name>
</gene>
<keyword evidence="2" id="KW-1185">Reference proteome</keyword>
<dbReference type="Pfam" id="PF04229">
    <property type="entry name" value="GrpB"/>
    <property type="match status" value="1"/>
</dbReference>
<sequence length="189" mass="22221">MGQKFSEMSLGELWRLFPIILSEPKAYWKEWYIEEEAKLKEVLPADQVVRISHIGSTAIEGIWAKPIIDILAEVTKDSDLQSFKEYLTSAGYLCMSENSRRLSFNKGYTEKGFAEKVFHLHLCREGDNDELYFRDYLNQYPDTAKEYEKLKLGLWKQYEHNRNSYTDAKTDFVKKYTLIAKDIAVFKTM</sequence>
<dbReference type="InterPro" id="IPR043519">
    <property type="entry name" value="NT_sf"/>
</dbReference>
<dbReference type="PANTHER" id="PTHR34822">
    <property type="entry name" value="GRPB DOMAIN PROTEIN (AFU_ORTHOLOGUE AFUA_1G01530)"/>
    <property type="match status" value="1"/>
</dbReference>
<proteinExistence type="predicted"/>
<dbReference type="Proteomes" id="UP000460412">
    <property type="component" value="Unassembled WGS sequence"/>
</dbReference>
<geneLocation type="plasmid" evidence="1">
    <name>unnamed</name>
</geneLocation>
<dbReference type="InterPro" id="IPR007344">
    <property type="entry name" value="GrpB/CoaE"/>
</dbReference>
<dbReference type="AlphaFoldDB" id="A0A7X3MMD5"/>
<comment type="caution">
    <text evidence="1">The sequence shown here is derived from an EMBL/GenBank/DDBJ whole genome shotgun (WGS) entry which is preliminary data.</text>
</comment>
<dbReference type="RefSeq" id="WP_159758021.1">
    <property type="nucleotide sequence ID" value="NZ_WUQX01000003.1"/>
</dbReference>
<evidence type="ECO:0000313" key="1">
    <source>
        <dbReference type="EMBL" id="MXP79098.1"/>
    </source>
</evidence>
<organism evidence="1 2">
    <name type="scientific">Sporofaciens musculi</name>
    <dbReference type="NCBI Taxonomy" id="2681861"/>
    <lineage>
        <taxon>Bacteria</taxon>
        <taxon>Bacillati</taxon>
        <taxon>Bacillota</taxon>
        <taxon>Clostridia</taxon>
        <taxon>Lachnospirales</taxon>
        <taxon>Lachnospiraceae</taxon>
        <taxon>Sporofaciens</taxon>
    </lineage>
</organism>
<dbReference type="SUPFAM" id="SSF81301">
    <property type="entry name" value="Nucleotidyltransferase"/>
    <property type="match status" value="1"/>
</dbReference>
<protein>
    <submittedName>
        <fullName evidence="1">GrpB family protein</fullName>
    </submittedName>
</protein>
<reference evidence="1 2" key="1">
    <citation type="submission" date="2019-12" db="EMBL/GenBank/DDBJ databases">
        <title>Sporaefaciens musculi gen. nov., sp. nov., a novel bacterium isolated from the caecum of an obese mouse.</title>
        <authorList>
            <person name="Rasmussen T.S."/>
            <person name="Streidl T."/>
            <person name="Hitch T.C.A."/>
            <person name="Wortmann E."/>
            <person name="Deptula P."/>
            <person name="Hansen M."/>
            <person name="Nielsen D.S."/>
            <person name="Clavel T."/>
            <person name="Vogensen F.K."/>
        </authorList>
    </citation>
    <scope>NUCLEOTIDE SEQUENCE [LARGE SCALE GENOMIC DNA]</scope>
    <source>
        <strain evidence="1 2">WCA-9-b2</strain>
        <plasmid evidence="1">unnamed</plasmid>
    </source>
</reference>
<accession>A0A7X3MMD5</accession>
<name>A0A7X3MMD5_9FIRM</name>
<dbReference type="Gene3D" id="3.30.460.10">
    <property type="entry name" value="Beta Polymerase, domain 2"/>
    <property type="match status" value="1"/>
</dbReference>
<evidence type="ECO:0000313" key="2">
    <source>
        <dbReference type="Proteomes" id="UP000460412"/>
    </source>
</evidence>
<keyword evidence="1" id="KW-0614">Plasmid</keyword>